<dbReference type="KEGG" id="mtw:CQW49_05155"/>
<gene>
    <name evidence="1" type="ORF">CQW49_05155</name>
</gene>
<evidence type="ECO:0000313" key="1">
    <source>
        <dbReference type="EMBL" id="ATQ67347.1"/>
    </source>
</evidence>
<dbReference type="Proteomes" id="UP000230709">
    <property type="component" value="Chromosome"/>
</dbReference>
<accession>A0A2D2CX74</accession>
<evidence type="ECO:0008006" key="3">
    <source>
        <dbReference type="Google" id="ProtNLM"/>
    </source>
</evidence>
<evidence type="ECO:0000313" key="2">
    <source>
        <dbReference type="Proteomes" id="UP000230709"/>
    </source>
</evidence>
<organism evidence="1 2">
    <name type="scientific">Methylosinus trichosporium (strain ATCC 35070 / NCIMB 11131 / UNIQEM 75 / OB3b)</name>
    <dbReference type="NCBI Taxonomy" id="595536"/>
    <lineage>
        <taxon>Bacteria</taxon>
        <taxon>Pseudomonadati</taxon>
        <taxon>Pseudomonadota</taxon>
        <taxon>Alphaproteobacteria</taxon>
        <taxon>Hyphomicrobiales</taxon>
        <taxon>Methylocystaceae</taxon>
        <taxon>Methylosinus</taxon>
    </lineage>
</organism>
<sequence>MRDLLCFARGHAGEWEGICLDFDLAVQGRSFDDIRRALEDAVADYVAAARDEDDATRDRLLSRRAPAWVAFAWTARVLWSAWRRDASDGDTSATFPVACPA</sequence>
<dbReference type="AlphaFoldDB" id="A0A2D2CX74"/>
<dbReference type="RefSeq" id="WP_003608909.1">
    <property type="nucleotide sequence ID" value="NZ_ADVE02000001.1"/>
</dbReference>
<proteinExistence type="predicted"/>
<protein>
    <recommendedName>
        <fullName evidence="3">DUF1902 domain-containing protein</fullName>
    </recommendedName>
</protein>
<name>A0A2D2CX74_METT3</name>
<keyword evidence="2" id="KW-1185">Reference proteome</keyword>
<reference evidence="2" key="1">
    <citation type="submission" date="2017-10" db="EMBL/GenBank/DDBJ databases">
        <title>Completed PacBio SMRT sequence of Methylosinus trichosporium OB3b reveals presence of a third large plasmid.</title>
        <authorList>
            <person name="Charles T.C."/>
            <person name="Lynch M.D.J."/>
            <person name="Heil J.R."/>
            <person name="Cheng J."/>
        </authorList>
    </citation>
    <scope>NUCLEOTIDE SEQUENCE [LARGE SCALE GENOMIC DNA]</scope>
    <source>
        <strain evidence="2">OB3b</strain>
    </source>
</reference>
<dbReference type="EMBL" id="CP023737">
    <property type="protein sequence ID" value="ATQ67347.1"/>
    <property type="molecule type" value="Genomic_DNA"/>
</dbReference>